<dbReference type="EMBL" id="JAZBJP010000040">
    <property type="protein sequence ID" value="MEE4424513.1"/>
    <property type="molecule type" value="Genomic_DNA"/>
</dbReference>
<feature type="non-terminal residue" evidence="1">
    <location>
        <position position="1"/>
    </location>
</feature>
<gene>
    <name evidence="1" type="ORF">V2J85_35125</name>
</gene>
<dbReference type="PANTHER" id="PTHR33627">
    <property type="entry name" value="TRANSPOSASE"/>
    <property type="match status" value="1"/>
</dbReference>
<keyword evidence="2" id="KW-1185">Reference proteome</keyword>
<dbReference type="InterPro" id="IPR012337">
    <property type="entry name" value="RNaseH-like_sf"/>
</dbReference>
<reference evidence="1 2" key="1">
    <citation type="submission" date="2023-12" db="EMBL/GenBank/DDBJ databases">
        <title>30 novel species of actinomycetes from the DSMZ collection.</title>
        <authorList>
            <person name="Nouioui I."/>
        </authorList>
    </citation>
    <scope>NUCLEOTIDE SEQUENCE [LARGE SCALE GENOMIC DNA]</scope>
    <source>
        <strain evidence="1 2">DSM 41528</strain>
    </source>
</reference>
<organism evidence="1 2">
    <name type="scientific">Streptomyces bugieae</name>
    <dbReference type="NCBI Taxonomy" id="3098223"/>
    <lineage>
        <taxon>Bacteria</taxon>
        <taxon>Bacillati</taxon>
        <taxon>Actinomycetota</taxon>
        <taxon>Actinomycetes</taxon>
        <taxon>Kitasatosporales</taxon>
        <taxon>Streptomycetaceae</taxon>
        <taxon>Streptomyces</taxon>
    </lineage>
</organism>
<name>A0ABU7P085_9ACTN</name>
<dbReference type="PANTHER" id="PTHR33627:SF1">
    <property type="entry name" value="TRANSPOSASE"/>
    <property type="match status" value="1"/>
</dbReference>
<evidence type="ECO:0000313" key="2">
    <source>
        <dbReference type="Proteomes" id="UP001307760"/>
    </source>
</evidence>
<comment type="caution">
    <text evidence="1">The sequence shown here is derived from an EMBL/GenBank/DDBJ whole genome shotgun (WGS) entry which is preliminary data.</text>
</comment>
<accession>A0ABU7P085</accession>
<dbReference type="Proteomes" id="UP001307760">
    <property type="component" value="Unassembled WGS sequence"/>
</dbReference>
<proteinExistence type="predicted"/>
<sequence>LDGWEYRVDELIATRPKQAWKPLSAGAGAHGQRIYHWARAALRPHAKNGFGHWVLARRNISNPADIAYYVCFGPVSSRLKDLVKVAGARWAVEECFQSAKGECGLDHYQVRHYRAWYRHITLAMAALAYLTAVRATQAAKGAADATNTTSYPSASPKSAA</sequence>
<dbReference type="InterPro" id="IPR039365">
    <property type="entry name" value="IS701-like"/>
</dbReference>
<evidence type="ECO:0000313" key="1">
    <source>
        <dbReference type="EMBL" id="MEE4424513.1"/>
    </source>
</evidence>
<dbReference type="SUPFAM" id="SSF53098">
    <property type="entry name" value="Ribonuclease H-like"/>
    <property type="match status" value="1"/>
</dbReference>
<protein>
    <submittedName>
        <fullName evidence="1">IS701 family transposase</fullName>
    </submittedName>
</protein>